<evidence type="ECO:0008006" key="3">
    <source>
        <dbReference type="Google" id="ProtNLM"/>
    </source>
</evidence>
<protein>
    <recommendedName>
        <fullName evidence="3">LytTr DNA-binding domain-containing protein</fullName>
    </recommendedName>
</protein>
<proteinExistence type="predicted"/>
<keyword evidence="2" id="KW-1185">Reference proteome</keyword>
<dbReference type="RefSeq" id="WP_206101101.1">
    <property type="nucleotide sequence ID" value="NZ_CP070969.1"/>
</dbReference>
<accession>A0ABX7L9Q9</accession>
<gene>
    <name evidence="1" type="ORF">JRJ22_19585</name>
</gene>
<evidence type="ECO:0000313" key="2">
    <source>
        <dbReference type="Proteomes" id="UP000663452"/>
    </source>
</evidence>
<dbReference type="Proteomes" id="UP000663452">
    <property type="component" value="Chromosome"/>
</dbReference>
<name>A0ABX7L9Q9_9BACL</name>
<organism evidence="1 2">
    <name type="scientific">Paenibacillus tianjinensis</name>
    <dbReference type="NCBI Taxonomy" id="2810347"/>
    <lineage>
        <taxon>Bacteria</taxon>
        <taxon>Bacillati</taxon>
        <taxon>Bacillota</taxon>
        <taxon>Bacilli</taxon>
        <taxon>Bacillales</taxon>
        <taxon>Paenibacillaceae</taxon>
        <taxon>Paenibacillus</taxon>
    </lineage>
</organism>
<reference evidence="1 2" key="1">
    <citation type="submission" date="2021-02" db="EMBL/GenBank/DDBJ databases">
        <title>Paenibacillus tianjinensis sp. nov.</title>
        <authorList>
            <person name="Liu H."/>
        </authorList>
    </citation>
    <scope>NUCLEOTIDE SEQUENCE [LARGE SCALE GENOMIC DNA]</scope>
    <source>
        <strain evidence="1 2">TB2019</strain>
    </source>
</reference>
<evidence type="ECO:0000313" key="1">
    <source>
        <dbReference type="EMBL" id="QSF43468.1"/>
    </source>
</evidence>
<sequence length="131" mass="15205">MSYNSRIMGIKVVYDQKKKEYIKGEAQWIESNKILNTRVERIKGDDKIIITTTEGLFFYNTLVDNFTNLMSELENFEYADRGVVVNLAHDLTLDIDKRMIIFEGYPEVTSTVGISRMSSIKKLIKKWVLGK</sequence>
<dbReference type="EMBL" id="CP070969">
    <property type="protein sequence ID" value="QSF43468.1"/>
    <property type="molecule type" value="Genomic_DNA"/>
</dbReference>